<reference evidence="2 3" key="1">
    <citation type="submission" date="2018-08" db="EMBL/GenBank/DDBJ databases">
        <title>Genomic Encyclopedia of Archaeal and Bacterial Type Strains, Phase II (KMG-II): from individual species to whole genera.</title>
        <authorList>
            <person name="Goeker M."/>
        </authorList>
    </citation>
    <scope>NUCLEOTIDE SEQUENCE [LARGE SCALE GENOMIC DNA]</scope>
    <source>
        <strain evidence="2 3">DSM 45791</strain>
    </source>
</reference>
<keyword evidence="3" id="KW-1185">Reference proteome</keyword>
<accession>A0A3E0HQ48</accession>
<dbReference type="AlphaFoldDB" id="A0A3E0HQ48"/>
<dbReference type="Proteomes" id="UP000256269">
    <property type="component" value="Unassembled WGS sequence"/>
</dbReference>
<dbReference type="RefSeq" id="WP_170217579.1">
    <property type="nucleotide sequence ID" value="NZ_CP144375.1"/>
</dbReference>
<comment type="caution">
    <text evidence="2">The sequence shown here is derived from an EMBL/GenBank/DDBJ whole genome shotgun (WGS) entry which is preliminary data.</text>
</comment>
<proteinExistence type="predicted"/>
<keyword evidence="1" id="KW-0812">Transmembrane</keyword>
<feature type="transmembrane region" description="Helical" evidence="1">
    <location>
        <begin position="28"/>
        <end position="50"/>
    </location>
</feature>
<evidence type="ECO:0000313" key="3">
    <source>
        <dbReference type="Proteomes" id="UP000256269"/>
    </source>
</evidence>
<keyword evidence="1" id="KW-0472">Membrane</keyword>
<keyword evidence="1" id="KW-1133">Transmembrane helix</keyword>
<feature type="transmembrane region" description="Helical" evidence="1">
    <location>
        <begin position="62"/>
        <end position="80"/>
    </location>
</feature>
<evidence type="ECO:0000313" key="2">
    <source>
        <dbReference type="EMBL" id="REH48511.1"/>
    </source>
</evidence>
<protein>
    <submittedName>
        <fullName evidence="2">Uncharacterized protein</fullName>
    </submittedName>
</protein>
<sequence length="282" mass="29720">MWWVSKPPAPISPQARVALSGRWATASALLSLALIVIPFVLAVGATCLLVRDTAAHGLQGTAFIAVLGAWVPVVVLHRSLARQGLTNPSAWLIMALMACTAQVFLGLSPVVVAQPSSISIPVYLAGFALDAVAVLFAGIARSALVSGNPTDLAETPFTVVWKLRSRPRGTVEVQKDVLRWRVSTAVSNNSAAAASGRLPLGGLTIVPSSITSAVQWTTATSRTRQIAATTTPGPAVVLRTADGDQQLPLDKSDELADFFQRRVAFYGQAAPELLSPNPDRKK</sequence>
<name>A0A3E0HQ48_9PSEU</name>
<evidence type="ECO:0000256" key="1">
    <source>
        <dbReference type="SAM" id="Phobius"/>
    </source>
</evidence>
<organism evidence="2 3">
    <name type="scientific">Kutzneria buriramensis</name>
    <dbReference type="NCBI Taxonomy" id="1045776"/>
    <lineage>
        <taxon>Bacteria</taxon>
        <taxon>Bacillati</taxon>
        <taxon>Actinomycetota</taxon>
        <taxon>Actinomycetes</taxon>
        <taxon>Pseudonocardiales</taxon>
        <taxon>Pseudonocardiaceae</taxon>
        <taxon>Kutzneria</taxon>
    </lineage>
</organism>
<dbReference type="EMBL" id="QUNO01000005">
    <property type="protein sequence ID" value="REH48511.1"/>
    <property type="molecule type" value="Genomic_DNA"/>
</dbReference>
<gene>
    <name evidence="2" type="ORF">BCF44_105370</name>
</gene>
<feature type="transmembrane region" description="Helical" evidence="1">
    <location>
        <begin position="120"/>
        <end position="140"/>
    </location>
</feature>
<feature type="transmembrane region" description="Helical" evidence="1">
    <location>
        <begin position="92"/>
        <end position="113"/>
    </location>
</feature>